<dbReference type="RefSeq" id="WP_201102838.1">
    <property type="nucleotide sequence ID" value="NZ_CP067977.1"/>
</dbReference>
<proteinExistence type="predicted"/>
<dbReference type="Pfam" id="PF05118">
    <property type="entry name" value="Asp_Arg_Hydrox"/>
    <property type="match status" value="1"/>
</dbReference>
<gene>
    <name evidence="2" type="ORF">JIP62_14435</name>
</gene>
<name>A0ABX7BNM3_9CAUL</name>
<evidence type="ECO:0000259" key="1">
    <source>
        <dbReference type="Pfam" id="PF05118"/>
    </source>
</evidence>
<dbReference type="SUPFAM" id="SSF51197">
    <property type="entry name" value="Clavaminate synthase-like"/>
    <property type="match status" value="1"/>
</dbReference>
<dbReference type="Gene3D" id="2.60.120.330">
    <property type="entry name" value="B-lactam Antibiotic, Isopenicillin N Synthase, Chain"/>
    <property type="match status" value="1"/>
</dbReference>
<reference evidence="2 3" key="1">
    <citation type="submission" date="2021-01" db="EMBL/GenBank/DDBJ databases">
        <title>Brevundimonas vitis sp. nov., an bacterium isolated from grape (Vitis vinifera).</title>
        <authorList>
            <person name="Jiang L."/>
            <person name="Lee J."/>
        </authorList>
    </citation>
    <scope>NUCLEOTIDE SEQUENCE [LARGE SCALE GENOMIC DNA]</scope>
    <source>
        <strain evidence="2 3">GRTSA-9</strain>
    </source>
</reference>
<keyword evidence="3" id="KW-1185">Reference proteome</keyword>
<feature type="domain" description="Aspartyl/asparaginy/proline hydroxylase" evidence="1">
    <location>
        <begin position="92"/>
        <end position="176"/>
    </location>
</feature>
<accession>A0ABX7BNM3</accession>
<dbReference type="Proteomes" id="UP000595448">
    <property type="component" value="Chromosome"/>
</dbReference>
<dbReference type="EMBL" id="CP067977">
    <property type="protein sequence ID" value="QQQ18468.1"/>
    <property type="molecule type" value="Genomic_DNA"/>
</dbReference>
<evidence type="ECO:0000313" key="2">
    <source>
        <dbReference type="EMBL" id="QQQ18468.1"/>
    </source>
</evidence>
<dbReference type="InterPro" id="IPR007803">
    <property type="entry name" value="Asp/Arg/Pro-Hydrxlase"/>
</dbReference>
<sequence>MHRPLPLEPLFDWPVGDILAALPSNDDAVWGVFNTRQAKFEVHNATRSIVFRWLEELMIADPQPVARLTYPAPALSDAVNRAVDAIEGHYGGTAVRALLVELAPGHTIPTHRDHGLLLRDTHRCHLPILTHEGVRFPIDGIDHHLAAGTVYEVDNMRRHSVANAGPGRRVHLIVNVLPSGWTPPSKTSVAEGLEVV</sequence>
<evidence type="ECO:0000313" key="3">
    <source>
        <dbReference type="Proteomes" id="UP000595448"/>
    </source>
</evidence>
<protein>
    <submittedName>
        <fullName evidence="2">Aspartyl/asparaginyl beta-hydroxylase domain-containing protein</fullName>
    </submittedName>
</protein>
<dbReference type="InterPro" id="IPR027443">
    <property type="entry name" value="IPNS-like_sf"/>
</dbReference>
<organism evidence="2 3">
    <name type="scientific">Brevundimonas vitisensis</name>
    <dbReference type="NCBI Taxonomy" id="2800818"/>
    <lineage>
        <taxon>Bacteria</taxon>
        <taxon>Pseudomonadati</taxon>
        <taxon>Pseudomonadota</taxon>
        <taxon>Alphaproteobacteria</taxon>
        <taxon>Caulobacterales</taxon>
        <taxon>Caulobacteraceae</taxon>
        <taxon>Brevundimonas</taxon>
    </lineage>
</organism>